<keyword evidence="4" id="KW-1185">Reference proteome</keyword>
<keyword evidence="2" id="KW-0812">Transmembrane</keyword>
<evidence type="ECO:0000313" key="3">
    <source>
        <dbReference type="EMBL" id="CAF4247714.1"/>
    </source>
</evidence>
<feature type="compositionally biased region" description="Basic and acidic residues" evidence="1">
    <location>
        <begin position="1"/>
        <end position="12"/>
    </location>
</feature>
<feature type="region of interest" description="Disordered" evidence="1">
    <location>
        <begin position="1"/>
        <end position="32"/>
    </location>
</feature>
<evidence type="ECO:0000313" key="4">
    <source>
        <dbReference type="Proteomes" id="UP000663873"/>
    </source>
</evidence>
<organism evidence="3 4">
    <name type="scientific">Rotaria socialis</name>
    <dbReference type="NCBI Taxonomy" id="392032"/>
    <lineage>
        <taxon>Eukaryota</taxon>
        <taxon>Metazoa</taxon>
        <taxon>Spiralia</taxon>
        <taxon>Gnathifera</taxon>
        <taxon>Rotifera</taxon>
        <taxon>Eurotatoria</taxon>
        <taxon>Bdelloidea</taxon>
        <taxon>Philodinida</taxon>
        <taxon>Philodinidae</taxon>
        <taxon>Rotaria</taxon>
    </lineage>
</organism>
<evidence type="ECO:0000256" key="1">
    <source>
        <dbReference type="SAM" id="MobiDB-lite"/>
    </source>
</evidence>
<dbReference type="Proteomes" id="UP000663873">
    <property type="component" value="Unassembled WGS sequence"/>
</dbReference>
<reference evidence="3" key="1">
    <citation type="submission" date="2021-02" db="EMBL/GenBank/DDBJ databases">
        <authorList>
            <person name="Nowell W R."/>
        </authorList>
    </citation>
    <scope>NUCLEOTIDE SEQUENCE</scope>
</reference>
<sequence length="286" mass="29967">MKTNRDWLEQRHSLAISENTQHQNSNERTKNKGSQELSIDLLCGLIIGALVGGISLAIVITFYLQASATTIQTITTSTSTTATSATPQTTTTTTTTATTTTTTVTTTTTTTTVTTTTTTATTASTIPAPLAVCPTSNDTANSYLSPGALLFSTYTVNIACTSYIRVAWLYTAQSASETITIDTYNVPATTYIDDVSVIDMNTSQELLTNGGFESGAVIWIGSATNDITSGGSSCYGGSWCYSDAATTPHGNISQSFSTTAGHTLSISFYISWSGTGVVYNCIGITP</sequence>
<keyword evidence="2" id="KW-1133">Transmembrane helix</keyword>
<gene>
    <name evidence="3" type="ORF">UJA718_LOCUS9345</name>
</gene>
<name>A0A820EKK6_9BILA</name>
<dbReference type="EMBL" id="CAJOBP010001036">
    <property type="protein sequence ID" value="CAF4247714.1"/>
    <property type="molecule type" value="Genomic_DNA"/>
</dbReference>
<proteinExistence type="predicted"/>
<accession>A0A820EKK6</accession>
<protein>
    <submittedName>
        <fullName evidence="3">Uncharacterized protein</fullName>
    </submittedName>
</protein>
<keyword evidence="2" id="KW-0472">Membrane</keyword>
<comment type="caution">
    <text evidence="3">The sequence shown here is derived from an EMBL/GenBank/DDBJ whole genome shotgun (WGS) entry which is preliminary data.</text>
</comment>
<evidence type="ECO:0000256" key="2">
    <source>
        <dbReference type="SAM" id="Phobius"/>
    </source>
</evidence>
<dbReference type="AlphaFoldDB" id="A0A820EKK6"/>
<dbReference type="Gene3D" id="2.60.120.260">
    <property type="entry name" value="Galactose-binding domain-like"/>
    <property type="match status" value="1"/>
</dbReference>
<feature type="transmembrane region" description="Helical" evidence="2">
    <location>
        <begin position="37"/>
        <end position="64"/>
    </location>
</feature>